<dbReference type="AlphaFoldDB" id="A0A561PW78"/>
<dbReference type="InterPro" id="IPR003838">
    <property type="entry name" value="ABC3_permease_C"/>
</dbReference>
<comment type="caution">
    <text evidence="9">The sequence shown here is derived from an EMBL/GenBank/DDBJ whole genome shotgun (WGS) entry which is preliminary data.</text>
</comment>
<dbReference type="GO" id="GO:0022857">
    <property type="term" value="F:transmembrane transporter activity"/>
    <property type="evidence" value="ECO:0007669"/>
    <property type="project" value="TreeGrafter"/>
</dbReference>
<gene>
    <name evidence="9" type="ORF">FHW36_10273</name>
</gene>
<sequence>MNSKVYSAINILGLAMGMAVTMIIVLWVVHEYSYDTFLPDHERAYQVRRNFNSNGDTLNFTTCSLKLADALRSEIPEMEYVSESSWMNSHGLMVGDRKLLADGMMVQRDFLRIFPFPLVEGSAAHALDDTYSIILTQSLAESLFGKGSAVGKTLRLDSRHDVRVAGVLKDLPSNSSFSFKYLIPFSYFEQTEEAVRNNRKASFSSNAYQIFTKLKAGTDYSKVAAKIRDIESTEKENVNSQNSAVVLQPLDRWHLYSRYENGKDSSGAIDYVRMFGIIGLLVLVIAGINFVNLSTARSEKRGREVGIRKAIGSQRRQLVMQFLTESVLTAFIALLFALLLVQLSLPAFNAIAGRALHIPFDSWIFWLLAGAGTFLTGVLAGSKPAFFISSFNPVKTLKGTLQSGKSAAFSRKALVVVQFSCSVALIISTLVIYRQMQHARNRPTGYDPNNLIMTRLNEEMIRNYPALKNELLQSGLAQSVTLSTSPATAIGWHRDLDYWPGKLPGETVEMGIILADNDYFKTMGLQLVSGRNFSTNPDSDTANVILNEAAVKRLRLKDPLNELLTIDSQKVNIIGVVKNALLESPFAAMEPITFGHSLPSTRGFMMCRFAPGTDLHATIPLIAKVFERYNPAFPFDYLFADQVYSQKFQQEIRTSKLSGIFAVLAILISCLGLFGLAAFTAQQRTKEIGVRKVLGASASQIWVMLSRDFVILVVISCLLAAPLAFYFLQRWLLQYDYRITLGPDVFILAALAAIVITLITVSVQSIKAALANPIGSLRSE</sequence>
<feature type="domain" description="MacB-like periplasmic core" evidence="8">
    <location>
        <begin position="7"/>
        <end position="229"/>
    </location>
</feature>
<keyword evidence="4 6" id="KW-1133">Transmembrane helix</keyword>
<evidence type="ECO:0000256" key="2">
    <source>
        <dbReference type="ARBA" id="ARBA00022475"/>
    </source>
</evidence>
<evidence type="ECO:0000259" key="8">
    <source>
        <dbReference type="Pfam" id="PF12704"/>
    </source>
</evidence>
<evidence type="ECO:0000256" key="5">
    <source>
        <dbReference type="ARBA" id="ARBA00023136"/>
    </source>
</evidence>
<comment type="subcellular location">
    <subcellularLocation>
        <location evidence="1">Cell membrane</location>
        <topology evidence="1">Multi-pass membrane protein</topology>
    </subcellularLocation>
</comment>
<dbReference type="InterPro" id="IPR050250">
    <property type="entry name" value="Macrolide_Exporter_MacB"/>
</dbReference>
<evidence type="ECO:0000256" key="4">
    <source>
        <dbReference type="ARBA" id="ARBA00022989"/>
    </source>
</evidence>
<feature type="transmembrane region" description="Helical" evidence="6">
    <location>
        <begin position="701"/>
        <end position="725"/>
    </location>
</feature>
<dbReference type="PANTHER" id="PTHR30572">
    <property type="entry name" value="MEMBRANE COMPONENT OF TRANSPORTER-RELATED"/>
    <property type="match status" value="1"/>
</dbReference>
<evidence type="ECO:0000259" key="7">
    <source>
        <dbReference type="Pfam" id="PF02687"/>
    </source>
</evidence>
<organism evidence="9 10">
    <name type="scientific">Chitinophaga polysaccharea</name>
    <dbReference type="NCBI Taxonomy" id="1293035"/>
    <lineage>
        <taxon>Bacteria</taxon>
        <taxon>Pseudomonadati</taxon>
        <taxon>Bacteroidota</taxon>
        <taxon>Chitinophagia</taxon>
        <taxon>Chitinophagales</taxon>
        <taxon>Chitinophagaceae</taxon>
        <taxon>Chitinophaga</taxon>
    </lineage>
</organism>
<feature type="transmembrane region" description="Helical" evidence="6">
    <location>
        <begin position="363"/>
        <end position="381"/>
    </location>
</feature>
<keyword evidence="3 6" id="KW-0812">Transmembrane</keyword>
<feature type="domain" description="MacB-like periplasmic core" evidence="8">
    <location>
        <begin position="422"/>
        <end position="617"/>
    </location>
</feature>
<feature type="domain" description="ABC3 transporter permease C-terminal" evidence="7">
    <location>
        <begin position="277"/>
        <end position="392"/>
    </location>
</feature>
<evidence type="ECO:0000256" key="6">
    <source>
        <dbReference type="SAM" id="Phobius"/>
    </source>
</evidence>
<accession>A0A561PW78</accession>
<feature type="transmembrane region" description="Helical" evidence="6">
    <location>
        <begin position="745"/>
        <end position="763"/>
    </location>
</feature>
<name>A0A561PW78_9BACT</name>
<feature type="transmembrane region" description="Helical" evidence="6">
    <location>
        <begin position="271"/>
        <end position="293"/>
    </location>
</feature>
<feature type="domain" description="ABC3 transporter permease C-terminal" evidence="7">
    <location>
        <begin position="660"/>
        <end position="770"/>
    </location>
</feature>
<dbReference type="Pfam" id="PF02687">
    <property type="entry name" value="FtsX"/>
    <property type="match status" value="2"/>
</dbReference>
<evidence type="ECO:0000313" key="10">
    <source>
        <dbReference type="Proteomes" id="UP000320811"/>
    </source>
</evidence>
<feature type="transmembrane region" description="Helical" evidence="6">
    <location>
        <begin position="657"/>
        <end position="680"/>
    </location>
</feature>
<proteinExistence type="predicted"/>
<reference evidence="9 10" key="1">
    <citation type="submission" date="2019-06" db="EMBL/GenBank/DDBJ databases">
        <title>Sorghum-associated microbial communities from plants grown in Nebraska, USA.</title>
        <authorList>
            <person name="Schachtman D."/>
        </authorList>
    </citation>
    <scope>NUCLEOTIDE SEQUENCE [LARGE SCALE GENOMIC DNA]</scope>
    <source>
        <strain evidence="9 10">1209</strain>
    </source>
</reference>
<dbReference type="Proteomes" id="UP000320811">
    <property type="component" value="Unassembled WGS sequence"/>
</dbReference>
<evidence type="ECO:0000256" key="3">
    <source>
        <dbReference type="ARBA" id="ARBA00022692"/>
    </source>
</evidence>
<dbReference type="InterPro" id="IPR025857">
    <property type="entry name" value="MacB_PCD"/>
</dbReference>
<keyword evidence="10" id="KW-1185">Reference proteome</keyword>
<evidence type="ECO:0000256" key="1">
    <source>
        <dbReference type="ARBA" id="ARBA00004651"/>
    </source>
</evidence>
<dbReference type="EMBL" id="VIWO01000002">
    <property type="protein sequence ID" value="TWF42318.1"/>
    <property type="molecule type" value="Genomic_DNA"/>
</dbReference>
<dbReference type="GO" id="GO:0005886">
    <property type="term" value="C:plasma membrane"/>
    <property type="evidence" value="ECO:0007669"/>
    <property type="project" value="UniProtKB-SubCell"/>
</dbReference>
<feature type="transmembrane region" description="Helical" evidence="6">
    <location>
        <begin position="318"/>
        <end position="343"/>
    </location>
</feature>
<evidence type="ECO:0000313" key="9">
    <source>
        <dbReference type="EMBL" id="TWF42318.1"/>
    </source>
</evidence>
<feature type="transmembrane region" description="Helical" evidence="6">
    <location>
        <begin position="7"/>
        <end position="29"/>
    </location>
</feature>
<keyword evidence="5 6" id="KW-0472">Membrane</keyword>
<dbReference type="Pfam" id="PF12704">
    <property type="entry name" value="MacB_PCD"/>
    <property type="match status" value="2"/>
</dbReference>
<dbReference type="PANTHER" id="PTHR30572:SF18">
    <property type="entry name" value="ABC-TYPE MACROLIDE FAMILY EXPORT SYSTEM PERMEASE COMPONENT 2"/>
    <property type="match status" value="1"/>
</dbReference>
<feature type="transmembrane region" description="Helical" evidence="6">
    <location>
        <begin position="413"/>
        <end position="433"/>
    </location>
</feature>
<protein>
    <submittedName>
        <fullName evidence="9">ABC-type antimicrobial peptide transport system permease subunit</fullName>
    </submittedName>
</protein>
<keyword evidence="2" id="KW-1003">Cell membrane</keyword>